<reference evidence="7 8" key="1">
    <citation type="submission" date="2019-10" db="EMBL/GenBank/DDBJ databases">
        <title>Prolixibacter strains distinguished by the presence of nitrate reductase genes were adept at nitrate-dependent anaerobic corrosion of metallic iron and carbon steel.</title>
        <authorList>
            <person name="Iino T."/>
            <person name="Shono N."/>
            <person name="Ito K."/>
            <person name="Nakamura R."/>
            <person name="Sueoka K."/>
            <person name="Harayama S."/>
            <person name="Ohkuma M."/>
        </authorList>
    </citation>
    <scope>NUCLEOTIDE SEQUENCE [LARGE SCALE GENOMIC DNA]</scope>
    <source>
        <strain evidence="7 8">JCM 13498</strain>
    </source>
</reference>
<dbReference type="PANTHER" id="PTHR24960:SF80">
    <property type="entry name" value="FERREDOXIN"/>
    <property type="match status" value="1"/>
</dbReference>
<organism evidence="7 8">
    <name type="scientific">Prolixibacter bellariivorans</name>
    <dbReference type="NCBI Taxonomy" id="314319"/>
    <lineage>
        <taxon>Bacteria</taxon>
        <taxon>Pseudomonadati</taxon>
        <taxon>Bacteroidota</taxon>
        <taxon>Bacteroidia</taxon>
        <taxon>Marinilabiliales</taxon>
        <taxon>Prolixibacteraceae</taxon>
        <taxon>Prolixibacter</taxon>
    </lineage>
</organism>
<evidence type="ECO:0000259" key="5">
    <source>
        <dbReference type="PROSITE" id="PS50902"/>
    </source>
</evidence>
<evidence type="ECO:0000256" key="4">
    <source>
        <dbReference type="ARBA" id="ARBA00023014"/>
    </source>
</evidence>
<dbReference type="NCBIfam" id="NF038196">
    <property type="entry name" value="ferrodoxin_EFR1"/>
    <property type="match status" value="1"/>
</dbReference>
<dbReference type="OrthoDB" id="9813995at2"/>
<dbReference type="EMBL" id="BLAX01000001">
    <property type="protein sequence ID" value="GET32371.1"/>
    <property type="molecule type" value="Genomic_DNA"/>
</dbReference>
<dbReference type="InterPro" id="IPR047964">
    <property type="entry name" value="EFR1-like"/>
</dbReference>
<evidence type="ECO:0000313" key="8">
    <source>
        <dbReference type="Proteomes" id="UP000391834"/>
    </source>
</evidence>
<keyword evidence="4" id="KW-0411">Iron-sulfur</keyword>
<evidence type="ECO:0000259" key="6">
    <source>
        <dbReference type="PROSITE" id="PS51379"/>
    </source>
</evidence>
<keyword evidence="3" id="KW-0408">Iron</keyword>
<dbReference type="InterPro" id="IPR017896">
    <property type="entry name" value="4Fe4S_Fe-S-bd"/>
</dbReference>
<feature type="domain" description="4Fe-4S ferredoxin-type" evidence="6">
    <location>
        <begin position="210"/>
        <end position="237"/>
    </location>
</feature>
<dbReference type="GO" id="GO:0051539">
    <property type="term" value="F:4 iron, 4 sulfur cluster binding"/>
    <property type="evidence" value="ECO:0007669"/>
    <property type="project" value="UniProtKB-KW"/>
</dbReference>
<name>A0A5M4AXN1_9BACT</name>
<dbReference type="AlphaFoldDB" id="A0A5M4AXN1"/>
<dbReference type="GO" id="GO:0010181">
    <property type="term" value="F:FMN binding"/>
    <property type="evidence" value="ECO:0007669"/>
    <property type="project" value="InterPro"/>
</dbReference>
<dbReference type="PROSITE" id="PS00198">
    <property type="entry name" value="4FE4S_FER_1"/>
    <property type="match status" value="1"/>
</dbReference>
<proteinExistence type="predicted"/>
<comment type="caution">
    <text evidence="7">The sequence shown here is derived from an EMBL/GenBank/DDBJ whole genome shotgun (WGS) entry which is preliminary data.</text>
</comment>
<dbReference type="Proteomes" id="UP000391834">
    <property type="component" value="Unassembled WGS sequence"/>
</dbReference>
<evidence type="ECO:0000256" key="2">
    <source>
        <dbReference type="ARBA" id="ARBA00022723"/>
    </source>
</evidence>
<dbReference type="RefSeq" id="WP_025863156.1">
    <property type="nucleotide sequence ID" value="NZ_BLAX01000001.1"/>
</dbReference>
<dbReference type="InterPro" id="IPR008254">
    <property type="entry name" value="Flavodoxin/NO_synth"/>
</dbReference>
<evidence type="ECO:0000256" key="1">
    <source>
        <dbReference type="ARBA" id="ARBA00022485"/>
    </source>
</evidence>
<feature type="domain" description="Flavodoxin-like" evidence="5">
    <location>
        <begin position="1"/>
        <end position="151"/>
    </location>
</feature>
<protein>
    <submittedName>
        <fullName evidence="7">(Fe-S)-binding protein</fullName>
    </submittedName>
</protein>
<evidence type="ECO:0000313" key="7">
    <source>
        <dbReference type="EMBL" id="GET32371.1"/>
    </source>
</evidence>
<dbReference type="GO" id="GO:0046872">
    <property type="term" value="F:metal ion binding"/>
    <property type="evidence" value="ECO:0007669"/>
    <property type="project" value="UniProtKB-KW"/>
</dbReference>
<dbReference type="PROSITE" id="PS51379">
    <property type="entry name" value="4FE4S_FER_2"/>
    <property type="match status" value="2"/>
</dbReference>
<dbReference type="Pfam" id="PF00037">
    <property type="entry name" value="Fer4"/>
    <property type="match status" value="1"/>
</dbReference>
<keyword evidence="8" id="KW-1185">Reference proteome</keyword>
<dbReference type="InterPro" id="IPR029039">
    <property type="entry name" value="Flavoprotein-like_sf"/>
</dbReference>
<evidence type="ECO:0000256" key="3">
    <source>
        <dbReference type="ARBA" id="ARBA00023004"/>
    </source>
</evidence>
<dbReference type="PANTHER" id="PTHR24960">
    <property type="entry name" value="PHOTOSYSTEM I IRON-SULFUR CENTER-RELATED"/>
    <property type="match status" value="1"/>
</dbReference>
<dbReference type="SUPFAM" id="SSF54862">
    <property type="entry name" value="4Fe-4S ferredoxins"/>
    <property type="match status" value="1"/>
</dbReference>
<dbReference type="PROSITE" id="PS50902">
    <property type="entry name" value="FLAVODOXIN_LIKE"/>
    <property type="match status" value="1"/>
</dbReference>
<dbReference type="Gene3D" id="3.40.50.360">
    <property type="match status" value="1"/>
</dbReference>
<dbReference type="Gene3D" id="3.30.70.20">
    <property type="match status" value="1"/>
</dbReference>
<feature type="domain" description="4Fe-4S ferredoxin-type" evidence="6">
    <location>
        <begin position="180"/>
        <end position="209"/>
    </location>
</feature>
<dbReference type="InterPro" id="IPR050157">
    <property type="entry name" value="PSI_iron-sulfur_center"/>
</dbReference>
<dbReference type="SUPFAM" id="SSF52218">
    <property type="entry name" value="Flavoproteins"/>
    <property type="match status" value="1"/>
</dbReference>
<keyword evidence="2" id="KW-0479">Metal-binding</keyword>
<accession>A0A5M4AXN1</accession>
<dbReference type="InterPro" id="IPR017900">
    <property type="entry name" value="4Fe4S_Fe_S_CS"/>
</dbReference>
<sequence length="261" mass="28436">MQLIYFSPTHTTQKVVEAIARGINDGKANHHHVVHRNLTLTSHECEVPTDEITLFGVPVYGGRVPAEATRRLKQIKGNQTPAVVVVVYGNRAYEDALLELRDIVTEQGFVPIAAAAFIGEHSYTTSDYPIAPGRPDTEDLQKAAAFGARINELLQEAKMLSPVAVPGNFPYKPLGQKPSIAPITVADKCDQCGICVSVCPTGAITLNDLPETDASACILCCACIKECPTDARVNDSGFIKEKSQWLVDNYSERKEPEIFVE</sequence>
<keyword evidence="1" id="KW-0004">4Fe-4S</keyword>
<gene>
    <name evidence="7" type="ORF">PbJCM13498_12340</name>
</gene>